<name>A0A179UPY1_BLAGS</name>
<dbReference type="EMBL" id="GG657457">
    <property type="protein sequence ID" value="OAT09258.1"/>
    <property type="molecule type" value="Genomic_DNA"/>
</dbReference>
<dbReference type="PANTHER" id="PTHR31350">
    <property type="entry name" value="SI:DKEY-261L7.2"/>
    <property type="match status" value="1"/>
</dbReference>
<proteinExistence type="predicted"/>
<accession>A0A179UPY1</accession>
<dbReference type="Gene3D" id="1.20.1280.50">
    <property type="match status" value="1"/>
</dbReference>
<evidence type="ECO:0000313" key="3">
    <source>
        <dbReference type="Proteomes" id="UP000002038"/>
    </source>
</evidence>
<dbReference type="KEGG" id="bgh:BDBG_05068"/>
<dbReference type="Gene3D" id="2.30.30.390">
    <property type="entry name" value="Hemimethylated DNA-binding domain"/>
    <property type="match status" value="1"/>
</dbReference>
<dbReference type="Pfam" id="PF12937">
    <property type="entry name" value="F-box-like"/>
    <property type="match status" value="1"/>
</dbReference>
<dbReference type="RefSeq" id="XP_031578731.1">
    <property type="nucleotide sequence ID" value="XM_031721970.1"/>
</dbReference>
<dbReference type="SUPFAM" id="SSF141255">
    <property type="entry name" value="YccV-like"/>
    <property type="match status" value="1"/>
</dbReference>
<evidence type="ECO:0000259" key="1">
    <source>
        <dbReference type="PROSITE" id="PS50181"/>
    </source>
</evidence>
<dbReference type="Pfam" id="PF08755">
    <property type="entry name" value="YccV-like"/>
    <property type="match status" value="1"/>
</dbReference>
<dbReference type="NCBIfam" id="TIGR02097">
    <property type="entry name" value="yccV"/>
    <property type="match status" value="1"/>
</dbReference>
<evidence type="ECO:0000313" key="2">
    <source>
        <dbReference type="EMBL" id="OAT09258.1"/>
    </source>
</evidence>
<dbReference type="InterPro" id="IPR001810">
    <property type="entry name" value="F-box_dom"/>
</dbReference>
<dbReference type="InterPro" id="IPR036623">
    <property type="entry name" value="Hemimethylated_DNA-bd_sf"/>
</dbReference>
<dbReference type="InterPro" id="IPR032698">
    <property type="entry name" value="SirB1_N"/>
</dbReference>
<organism evidence="2 3">
    <name type="scientific">Blastomyces gilchristii (strain SLH14081)</name>
    <name type="common">Blastomyces dermatitidis</name>
    <dbReference type="NCBI Taxonomy" id="559298"/>
    <lineage>
        <taxon>Eukaryota</taxon>
        <taxon>Fungi</taxon>
        <taxon>Dikarya</taxon>
        <taxon>Ascomycota</taxon>
        <taxon>Pezizomycotina</taxon>
        <taxon>Eurotiomycetes</taxon>
        <taxon>Eurotiomycetidae</taxon>
        <taxon>Onygenales</taxon>
        <taxon>Ajellomycetaceae</taxon>
        <taxon>Blastomyces</taxon>
    </lineage>
</organism>
<dbReference type="SUPFAM" id="SSF81383">
    <property type="entry name" value="F-box domain"/>
    <property type="match status" value="1"/>
</dbReference>
<dbReference type="InterPro" id="IPR036047">
    <property type="entry name" value="F-box-like_dom_sf"/>
</dbReference>
<dbReference type="PROSITE" id="PS50181">
    <property type="entry name" value="FBOX"/>
    <property type="match status" value="1"/>
</dbReference>
<gene>
    <name evidence="2" type="ORF">BDBG_05068</name>
</gene>
<dbReference type="Pfam" id="PF13369">
    <property type="entry name" value="Transglut_core2"/>
    <property type="match status" value="1"/>
</dbReference>
<protein>
    <submittedName>
        <fullName evidence="2">F-box domain-containing protein</fullName>
    </submittedName>
</protein>
<dbReference type="InterPro" id="IPR011722">
    <property type="entry name" value="Hemimethylated_DNA-bd_dom"/>
</dbReference>
<dbReference type="Proteomes" id="UP000002038">
    <property type="component" value="Unassembled WGS sequence"/>
</dbReference>
<dbReference type="AlphaFoldDB" id="A0A179UPY1"/>
<dbReference type="STRING" id="559298.A0A179UPY1"/>
<dbReference type="OrthoDB" id="28868at2759"/>
<dbReference type="VEuPathDB" id="FungiDB:BDBG_05068"/>
<dbReference type="GO" id="GO:0003677">
    <property type="term" value="F:DNA binding"/>
    <property type="evidence" value="ECO:0007669"/>
    <property type="project" value="InterPro"/>
</dbReference>
<sequence>MAWAVRPTLDSLPDEVLHTILCYSPASTALTLERTSRRFQSATNVPLLWRLYCQKDFKFWDHRHEFQRRLAGPVSAVDWKALYALRRRIDVTTTQMLDSILMNQTGRIEKTHRIVQFGYDAKDTLLRHATVGEEWEDHLARRYHSIAILGCLHRTMAIPVWNRLKNKEDIPLERALGAFDMFVLEAGPGDFNDISNYLESIVTRLSKDCAVIMELSPRNRARRIARYLREHDLTGIDPKREYYNIEHNFIGLALRNHGHNSLPLISSSIYCYVARRLGLDAHPCGFPFHVHVIIHPAEGRDMDGNPLEDLSKPGDPMYMDPFRSTEETRVTELQEQLNFLGALTMSRSTFLRESLVQEIVLRCSKNILNSVFQTPRIRDTCLDPVNVKYAALWSSMLLAEYANQDGQVPGVFPPRDVGHGHASLRRHLPALMDNLASDFQSDVYLIEEYLIPLFENLPEYAPLLESVRVLRAGDEIPKQVRSRTPEHKHVKYKIGQVFRHRRYDYVAVITGWDAECGAGEQWMQRMGIDRLRGGRHQSFYHVLVSDKSVRYVAEENIDPVSPEISQLPPAFVKLAGKHFKRWDPESRVFVSNIRDEYPDD</sequence>
<reference evidence="3" key="1">
    <citation type="journal article" date="2015" name="PLoS Genet.">
        <title>The dynamic genome and transcriptome of the human fungal pathogen Blastomyces and close relative Emmonsia.</title>
        <authorList>
            <person name="Munoz J.F."/>
            <person name="Gauthier G.M."/>
            <person name="Desjardins C.A."/>
            <person name="Gallo J.E."/>
            <person name="Holder J."/>
            <person name="Sullivan T.D."/>
            <person name="Marty A.J."/>
            <person name="Carmen J.C."/>
            <person name="Chen Z."/>
            <person name="Ding L."/>
            <person name="Gujja S."/>
            <person name="Magrini V."/>
            <person name="Misas E."/>
            <person name="Mitreva M."/>
            <person name="Priest M."/>
            <person name="Saif S."/>
            <person name="Whiston E.A."/>
            <person name="Young S."/>
            <person name="Zeng Q."/>
            <person name="Goldman W.E."/>
            <person name="Mardis E.R."/>
            <person name="Taylor J.W."/>
            <person name="McEwen J.G."/>
            <person name="Clay O.K."/>
            <person name="Klein B.S."/>
            <person name="Cuomo C.A."/>
        </authorList>
    </citation>
    <scope>NUCLEOTIDE SEQUENCE [LARGE SCALE GENOMIC DNA]</scope>
    <source>
        <strain evidence="3">SLH14081</strain>
    </source>
</reference>
<feature type="domain" description="F-box" evidence="1">
    <location>
        <begin position="6"/>
        <end position="52"/>
    </location>
</feature>
<dbReference type="GeneID" id="8509442"/>
<dbReference type="SMART" id="SM00992">
    <property type="entry name" value="YccV-like"/>
    <property type="match status" value="1"/>
</dbReference>
<keyword evidence="3" id="KW-1185">Reference proteome</keyword>
<dbReference type="PANTHER" id="PTHR31350:SF27">
    <property type="entry name" value="HEMIMETHYLATED DNA-BINDING DOMAIN-CONTAINING PROTEIN"/>
    <property type="match status" value="1"/>
</dbReference>